<evidence type="ECO:0000313" key="2">
    <source>
        <dbReference type="EMBL" id="MCQ8103446.1"/>
    </source>
</evidence>
<organism evidence="2 3">
    <name type="scientific">Methylomonas subterranea</name>
    <dbReference type="NCBI Taxonomy" id="2952225"/>
    <lineage>
        <taxon>Bacteria</taxon>
        <taxon>Pseudomonadati</taxon>
        <taxon>Pseudomonadota</taxon>
        <taxon>Gammaproteobacteria</taxon>
        <taxon>Methylococcales</taxon>
        <taxon>Methylococcaceae</taxon>
        <taxon>Methylomonas</taxon>
    </lineage>
</organism>
<sequence>MKKNNITILIVASLALTLSAFKVISAEENSQAEQAEPAKSIAWYVANVKEARAKNQQCFDNPAIQASEDCENALHALQISFKGGN</sequence>
<reference evidence="2 3" key="1">
    <citation type="submission" date="2022-07" db="EMBL/GenBank/DDBJ databases">
        <title>Methylomonas rivi sp. nov., Methylomonas rosea sp. nov., Methylomonas aureus sp. nov. and Methylomonas subterranea sp. nov., four novel methanotrophs isolated from a freshwater creek and the deep terrestrial subsurface.</title>
        <authorList>
            <person name="Abin C."/>
            <person name="Sankaranarayanan K."/>
            <person name="Garner C."/>
            <person name="Sindelar R."/>
            <person name="Kotary K."/>
            <person name="Garner R."/>
            <person name="Barclay S."/>
            <person name="Lawson P."/>
            <person name="Krumholz L."/>
        </authorList>
    </citation>
    <scope>NUCLEOTIDE SEQUENCE [LARGE SCALE GENOMIC DNA]</scope>
    <source>
        <strain evidence="2 3">SURF-2</strain>
    </source>
</reference>
<evidence type="ECO:0000256" key="1">
    <source>
        <dbReference type="SAM" id="SignalP"/>
    </source>
</evidence>
<keyword evidence="1" id="KW-0732">Signal</keyword>
<feature type="chain" id="PRO_5047293518" evidence="1">
    <location>
        <begin position="26"/>
        <end position="85"/>
    </location>
</feature>
<protein>
    <submittedName>
        <fullName evidence="2">Uncharacterized protein</fullName>
    </submittedName>
</protein>
<keyword evidence="3" id="KW-1185">Reference proteome</keyword>
<proteinExistence type="predicted"/>
<comment type="caution">
    <text evidence="2">The sequence shown here is derived from an EMBL/GenBank/DDBJ whole genome shotgun (WGS) entry which is preliminary data.</text>
</comment>
<name>A0ABT1TDC0_9GAMM</name>
<dbReference type="RefSeq" id="WP_256601140.1">
    <property type="nucleotide sequence ID" value="NZ_JANIBJ010000006.1"/>
</dbReference>
<evidence type="ECO:0000313" key="3">
    <source>
        <dbReference type="Proteomes" id="UP001524499"/>
    </source>
</evidence>
<feature type="signal peptide" evidence="1">
    <location>
        <begin position="1"/>
        <end position="25"/>
    </location>
</feature>
<dbReference type="Proteomes" id="UP001524499">
    <property type="component" value="Unassembled WGS sequence"/>
</dbReference>
<accession>A0ABT1TDC0</accession>
<dbReference type="EMBL" id="JANIBJ010000006">
    <property type="protein sequence ID" value="MCQ8103446.1"/>
    <property type="molecule type" value="Genomic_DNA"/>
</dbReference>
<gene>
    <name evidence="2" type="ORF">NP590_04940</name>
</gene>